<keyword evidence="3" id="KW-0963">Cytoplasm</keyword>
<keyword evidence="4" id="KW-0539">Nucleus</keyword>
<dbReference type="InterPro" id="IPR044159">
    <property type="entry name" value="IQM"/>
</dbReference>
<name>A0AAD8RMN3_LOLMU</name>
<protein>
    <submittedName>
        <fullName evidence="6">Uncharacterized protein</fullName>
    </submittedName>
</protein>
<evidence type="ECO:0000313" key="7">
    <source>
        <dbReference type="Proteomes" id="UP001231189"/>
    </source>
</evidence>
<evidence type="ECO:0000256" key="1">
    <source>
        <dbReference type="ARBA" id="ARBA00004123"/>
    </source>
</evidence>
<feature type="region of interest" description="Disordered" evidence="5">
    <location>
        <begin position="118"/>
        <end position="137"/>
    </location>
</feature>
<proteinExistence type="predicted"/>
<accession>A0AAD8RMN3</accession>
<gene>
    <name evidence="6" type="ORF">QYE76_002163</name>
</gene>
<organism evidence="6 7">
    <name type="scientific">Lolium multiflorum</name>
    <name type="common">Italian ryegrass</name>
    <name type="synonym">Lolium perenne subsp. multiflorum</name>
    <dbReference type="NCBI Taxonomy" id="4521"/>
    <lineage>
        <taxon>Eukaryota</taxon>
        <taxon>Viridiplantae</taxon>
        <taxon>Streptophyta</taxon>
        <taxon>Embryophyta</taxon>
        <taxon>Tracheophyta</taxon>
        <taxon>Spermatophyta</taxon>
        <taxon>Magnoliopsida</taxon>
        <taxon>Liliopsida</taxon>
        <taxon>Poales</taxon>
        <taxon>Poaceae</taxon>
        <taxon>BOP clade</taxon>
        <taxon>Pooideae</taxon>
        <taxon>Poodae</taxon>
        <taxon>Poeae</taxon>
        <taxon>Poeae Chloroplast Group 2 (Poeae type)</taxon>
        <taxon>Loliodinae</taxon>
        <taxon>Loliinae</taxon>
        <taxon>Lolium</taxon>
    </lineage>
</organism>
<evidence type="ECO:0000256" key="2">
    <source>
        <dbReference type="ARBA" id="ARBA00004496"/>
    </source>
</evidence>
<keyword evidence="7" id="KW-1185">Reference proteome</keyword>
<evidence type="ECO:0000256" key="3">
    <source>
        <dbReference type="ARBA" id="ARBA00022490"/>
    </source>
</evidence>
<dbReference type="PANTHER" id="PTHR31250">
    <property type="entry name" value="IQ DOMAIN-CONTAINING PROTEIN IQM3"/>
    <property type="match status" value="1"/>
</dbReference>
<dbReference type="AlphaFoldDB" id="A0AAD8RMN3"/>
<dbReference type="PANTHER" id="PTHR31250:SF14">
    <property type="entry name" value="IQ DOMAIN-CONTAINING PROTEIN IQM2"/>
    <property type="match status" value="1"/>
</dbReference>
<evidence type="ECO:0000256" key="4">
    <source>
        <dbReference type="ARBA" id="ARBA00023242"/>
    </source>
</evidence>
<sequence length="249" mass="27248">MRQNCKPVVHNPNQSCSSPKLLAASSLRPVPPPPPSIPGRLVRLLPTIFFACGGRRSSASGSSSSRLAADQALVFAEQGTRSWLGDVPHSTPFLHQVARVLAGRRSMGLAQAAALRPRSRLSSHHGQQQQSLPNGAGGWRRKVLGIGGEGTLLKPTPCLLVLSSPNLSTKEMGGPEGWRLELFDAAVFAEQSWWKLLDFEFLKRSSISFFDINKQETAVSKWSRARARAAKFRKGLSKDDKPRKLTLQH</sequence>
<dbReference type="EMBL" id="JAUUTY010000005">
    <property type="protein sequence ID" value="KAK1627848.1"/>
    <property type="molecule type" value="Genomic_DNA"/>
</dbReference>
<dbReference type="GO" id="GO:0005634">
    <property type="term" value="C:nucleus"/>
    <property type="evidence" value="ECO:0007669"/>
    <property type="project" value="UniProtKB-SubCell"/>
</dbReference>
<comment type="subcellular location">
    <subcellularLocation>
        <location evidence="2">Cytoplasm</location>
    </subcellularLocation>
    <subcellularLocation>
        <location evidence="1">Nucleus</location>
    </subcellularLocation>
</comment>
<evidence type="ECO:0000313" key="6">
    <source>
        <dbReference type="EMBL" id="KAK1627848.1"/>
    </source>
</evidence>
<dbReference type="GO" id="GO:0005737">
    <property type="term" value="C:cytoplasm"/>
    <property type="evidence" value="ECO:0007669"/>
    <property type="project" value="UniProtKB-SubCell"/>
</dbReference>
<evidence type="ECO:0000256" key="5">
    <source>
        <dbReference type="SAM" id="MobiDB-lite"/>
    </source>
</evidence>
<reference evidence="6" key="1">
    <citation type="submission" date="2023-07" db="EMBL/GenBank/DDBJ databases">
        <title>A chromosome-level genome assembly of Lolium multiflorum.</title>
        <authorList>
            <person name="Chen Y."/>
            <person name="Copetti D."/>
            <person name="Kolliker R."/>
            <person name="Studer B."/>
        </authorList>
    </citation>
    <scope>NUCLEOTIDE SEQUENCE</scope>
    <source>
        <strain evidence="6">02402/16</strain>
        <tissue evidence="6">Leaf</tissue>
    </source>
</reference>
<dbReference type="Proteomes" id="UP001231189">
    <property type="component" value="Unassembled WGS sequence"/>
</dbReference>
<comment type="caution">
    <text evidence="6">The sequence shown here is derived from an EMBL/GenBank/DDBJ whole genome shotgun (WGS) entry which is preliminary data.</text>
</comment>